<dbReference type="EMBL" id="FNYA01000007">
    <property type="protein sequence ID" value="SEJ20855.1"/>
    <property type="molecule type" value="Genomic_DNA"/>
</dbReference>
<dbReference type="PANTHER" id="PTHR14969">
    <property type="entry name" value="SPHINGOSINE-1-PHOSPHATE PHOSPHOHYDROLASE"/>
    <property type="match status" value="1"/>
</dbReference>
<keyword evidence="1" id="KW-0812">Transmembrane</keyword>
<dbReference type="Gene3D" id="1.20.144.10">
    <property type="entry name" value="Phosphatidic acid phosphatase type 2/haloperoxidase"/>
    <property type="match status" value="1"/>
</dbReference>
<dbReference type="InterPro" id="IPR000326">
    <property type="entry name" value="PAP2/HPO"/>
</dbReference>
<dbReference type="SUPFAM" id="SSF48317">
    <property type="entry name" value="Acid phosphatase/Vanadium-dependent haloperoxidase"/>
    <property type="match status" value="1"/>
</dbReference>
<proteinExistence type="predicted"/>
<dbReference type="STRING" id="402734.SAMN05660918_2655"/>
<dbReference type="Pfam" id="PF01569">
    <property type="entry name" value="PAP2"/>
    <property type="match status" value="1"/>
</dbReference>
<dbReference type="InterPro" id="IPR036938">
    <property type="entry name" value="PAP2/HPO_sf"/>
</dbReference>
<dbReference type="OrthoDB" id="9789113at2"/>
<gene>
    <name evidence="3" type="ORF">SAMN05660918_2655</name>
</gene>
<feature type="transmembrane region" description="Helical" evidence="1">
    <location>
        <begin position="159"/>
        <end position="180"/>
    </location>
</feature>
<evidence type="ECO:0000256" key="1">
    <source>
        <dbReference type="SAM" id="Phobius"/>
    </source>
</evidence>
<feature type="transmembrane region" description="Helical" evidence="1">
    <location>
        <begin position="27"/>
        <end position="49"/>
    </location>
</feature>
<protein>
    <submittedName>
        <fullName evidence="3">Undecaprenyl-diphosphatase</fullName>
    </submittedName>
</protein>
<feature type="domain" description="Phosphatidic acid phosphatase type 2/haloperoxidase" evidence="2">
    <location>
        <begin position="57"/>
        <end position="174"/>
    </location>
</feature>
<evidence type="ECO:0000313" key="4">
    <source>
        <dbReference type="Proteomes" id="UP000199702"/>
    </source>
</evidence>
<keyword evidence="1" id="KW-1133">Transmembrane helix</keyword>
<keyword evidence="1" id="KW-0472">Membrane</keyword>
<dbReference type="AlphaFoldDB" id="A0A1H6X8I2"/>
<name>A0A1H6X8I2_9FLAO</name>
<sequence>MLEELINLDKKLFIFLNNLGSKPFDDIWLLVTKQFNWIPFFLLLLVILYKKIGTKQLLISLLTIAALITFTNEITDLIKFSVQRIRPCNDEELVGFIRIVKDSDTFSYFSGHAANSTAAMMLVFLILRQFYKYAYLIFLYPLIFAYSRIYLGLHFPLDIISGYIFGSLTGILFYRIYILISTKLKTSTEN</sequence>
<feature type="transmembrane region" description="Helical" evidence="1">
    <location>
        <begin position="106"/>
        <end position="127"/>
    </location>
</feature>
<reference evidence="4" key="1">
    <citation type="submission" date="2016-10" db="EMBL/GenBank/DDBJ databases">
        <authorList>
            <person name="Varghese N."/>
            <person name="Submissions S."/>
        </authorList>
    </citation>
    <scope>NUCLEOTIDE SEQUENCE [LARGE SCALE GENOMIC DNA]</scope>
    <source>
        <strain evidence="4">DSM 17934</strain>
    </source>
</reference>
<dbReference type="SMART" id="SM00014">
    <property type="entry name" value="acidPPc"/>
    <property type="match status" value="1"/>
</dbReference>
<dbReference type="PANTHER" id="PTHR14969:SF13">
    <property type="entry name" value="AT30094P"/>
    <property type="match status" value="1"/>
</dbReference>
<evidence type="ECO:0000259" key="2">
    <source>
        <dbReference type="SMART" id="SM00014"/>
    </source>
</evidence>
<feature type="transmembrane region" description="Helical" evidence="1">
    <location>
        <begin position="134"/>
        <end position="153"/>
    </location>
</feature>
<dbReference type="GO" id="GO:0042392">
    <property type="term" value="F:sphingosine-1-phosphate phosphatase activity"/>
    <property type="evidence" value="ECO:0007669"/>
    <property type="project" value="TreeGrafter"/>
</dbReference>
<dbReference type="RefSeq" id="WP_091314630.1">
    <property type="nucleotide sequence ID" value="NZ_CBCSJU010000003.1"/>
</dbReference>
<accession>A0A1H6X8I2</accession>
<keyword evidence="4" id="KW-1185">Reference proteome</keyword>
<feature type="transmembrane region" description="Helical" evidence="1">
    <location>
        <begin position="56"/>
        <end position="74"/>
    </location>
</feature>
<dbReference type="Proteomes" id="UP000199702">
    <property type="component" value="Unassembled WGS sequence"/>
</dbReference>
<organism evidence="3 4">
    <name type="scientific">Flavobacterium terrigena</name>
    <dbReference type="NCBI Taxonomy" id="402734"/>
    <lineage>
        <taxon>Bacteria</taxon>
        <taxon>Pseudomonadati</taxon>
        <taxon>Bacteroidota</taxon>
        <taxon>Flavobacteriia</taxon>
        <taxon>Flavobacteriales</taxon>
        <taxon>Flavobacteriaceae</taxon>
        <taxon>Flavobacterium</taxon>
    </lineage>
</organism>
<evidence type="ECO:0000313" key="3">
    <source>
        <dbReference type="EMBL" id="SEJ20855.1"/>
    </source>
</evidence>